<sequence>MSSQQIFLRLQERSGDEVGCHSRRGHHRQFFLRSSTGRTRKRQVSECPFVRPVVSSSFPCCFFFFSSSITHTLLAAERHICSTLGTNYVVKSKIRRASLPSDSSHFPYPKHLSLSLLSPLLSRPLARWVSWRGGGELAEVGRTRLSVFLQVTVPPTESAPERLMEGVSSFTSADLN</sequence>
<proteinExistence type="predicted"/>
<reference evidence="1 2" key="1">
    <citation type="submission" date="2018-04" db="EMBL/GenBank/DDBJ databases">
        <title>The genome of golden apple snail Pomacea canaliculata provides insight into stress tolerance and invasive adaptation.</title>
        <authorList>
            <person name="Liu C."/>
            <person name="Liu B."/>
            <person name="Ren Y."/>
            <person name="Zhang Y."/>
            <person name="Wang H."/>
            <person name="Li S."/>
            <person name="Jiang F."/>
            <person name="Yin L."/>
            <person name="Zhang G."/>
            <person name="Qian W."/>
            <person name="Fan W."/>
        </authorList>
    </citation>
    <scope>NUCLEOTIDE SEQUENCE [LARGE SCALE GENOMIC DNA]</scope>
    <source>
        <strain evidence="1">SZHN2017</strain>
        <tissue evidence="1">Muscle</tissue>
    </source>
</reference>
<dbReference type="EMBL" id="PZQS01000011">
    <property type="protein sequence ID" value="PVD21722.1"/>
    <property type="molecule type" value="Genomic_DNA"/>
</dbReference>
<organism evidence="1 2">
    <name type="scientific">Pomacea canaliculata</name>
    <name type="common">Golden apple snail</name>
    <dbReference type="NCBI Taxonomy" id="400727"/>
    <lineage>
        <taxon>Eukaryota</taxon>
        <taxon>Metazoa</taxon>
        <taxon>Spiralia</taxon>
        <taxon>Lophotrochozoa</taxon>
        <taxon>Mollusca</taxon>
        <taxon>Gastropoda</taxon>
        <taxon>Caenogastropoda</taxon>
        <taxon>Architaenioglossa</taxon>
        <taxon>Ampullarioidea</taxon>
        <taxon>Ampullariidae</taxon>
        <taxon>Pomacea</taxon>
    </lineage>
</organism>
<name>A0A2T7NKN0_POMCA</name>
<dbReference type="Proteomes" id="UP000245119">
    <property type="component" value="Linkage Group LG11"/>
</dbReference>
<evidence type="ECO:0000313" key="1">
    <source>
        <dbReference type="EMBL" id="PVD21722.1"/>
    </source>
</evidence>
<dbReference type="AlphaFoldDB" id="A0A2T7NKN0"/>
<evidence type="ECO:0000313" key="2">
    <source>
        <dbReference type="Proteomes" id="UP000245119"/>
    </source>
</evidence>
<protein>
    <submittedName>
        <fullName evidence="1">Uncharacterized protein</fullName>
    </submittedName>
</protein>
<keyword evidence="2" id="KW-1185">Reference proteome</keyword>
<gene>
    <name evidence="1" type="ORF">C0Q70_17522</name>
</gene>
<accession>A0A2T7NKN0</accession>
<comment type="caution">
    <text evidence="1">The sequence shown here is derived from an EMBL/GenBank/DDBJ whole genome shotgun (WGS) entry which is preliminary data.</text>
</comment>